<protein>
    <submittedName>
        <fullName evidence="2">Putative head morphogenesis domain protein</fullName>
    </submittedName>
</protein>
<dbReference type="PIRSF" id="PIRSF034565">
    <property type="entry name" value="UCP034565"/>
    <property type="match status" value="1"/>
</dbReference>
<dbReference type="InterPro" id="IPR017029">
    <property type="entry name" value="Phage_head_put"/>
</dbReference>
<feature type="domain" description="Phage head morphogenesis" evidence="1">
    <location>
        <begin position="149"/>
        <end position="283"/>
    </location>
</feature>
<reference evidence="2 3" key="1">
    <citation type="submission" date="2017-08" db="EMBL/GenBank/DDBJ databases">
        <title>Complete genome sequence of bacteriophage vB_VpaS_KF5.</title>
        <authorList>
            <person name="Yu J."/>
            <person name="Kwak S.-J."/>
            <person name="Lim J.-A."/>
            <person name="Chang H.-J."/>
        </authorList>
    </citation>
    <scope>NUCLEOTIDE SEQUENCE [LARGE SCALE GENOMIC DNA]</scope>
</reference>
<name>A0A384WJW6_9CAUD</name>
<organism evidence="2 3">
    <name type="scientific">Vibrio phage vB_VpaS_KF5</name>
    <dbReference type="NCBI Taxonomy" id="2041476"/>
    <lineage>
        <taxon>Viruses</taxon>
        <taxon>Duplodnaviria</taxon>
        <taxon>Heunggongvirae</taxon>
        <taxon>Uroviricota</taxon>
        <taxon>Caudoviricetes</taxon>
        <taxon>Mardecavirus</taxon>
        <taxon>Mardecavirus SSP002</taxon>
    </lineage>
</organism>
<dbReference type="EMBL" id="MF754115">
    <property type="protein sequence ID" value="ATI19340.1"/>
    <property type="molecule type" value="Genomic_DNA"/>
</dbReference>
<proteinExistence type="predicted"/>
<evidence type="ECO:0000313" key="3">
    <source>
        <dbReference type="Proteomes" id="UP000257560"/>
    </source>
</evidence>
<sequence length="372" mass="42383">MANFSDNLAVVYADHQIDLYRYEANQRQDIAAFLLAMADEIREALLKADFGSQPFVTKRKLNALLKEIEAIIKQYYKDARDYQLGELKQLSVIEYAWAMSAMNNTIGASLFETFLTNHFLESVVSNVLIEGAPSKEWWARQATDTMEKFVDQIRMGVALGETNDQLIERVNGKFLHKFGKRKMSDGKVKRYGLYEGGILKTSRSNAETLVRSSVQAIANDAKMRMYAANDDLLHGYQQLSVLDLKTSDICIARSGLAWTVEGKPIGNHKKRFRIPPLHWNCRSLLLPILKSWQDMPGKVRTSLPGSMQASMDGLVSADQTYEDMLKRRTDAEIKKKLGPGRFELWKQGKLTLRDLTDQDDRPLTLKEYRESA</sequence>
<dbReference type="InterPro" id="IPR006528">
    <property type="entry name" value="Phage_head_morphogenesis_dom"/>
</dbReference>
<gene>
    <name evidence="2" type="ORF">KF5_030</name>
</gene>
<accession>A0A384WJW6</accession>
<dbReference type="Pfam" id="PF04233">
    <property type="entry name" value="Phage_Mu_F"/>
    <property type="match status" value="1"/>
</dbReference>
<evidence type="ECO:0000259" key="1">
    <source>
        <dbReference type="Pfam" id="PF04233"/>
    </source>
</evidence>
<evidence type="ECO:0000313" key="2">
    <source>
        <dbReference type="EMBL" id="ATI19340.1"/>
    </source>
</evidence>
<dbReference type="Proteomes" id="UP000257560">
    <property type="component" value="Segment"/>
</dbReference>